<dbReference type="RefSeq" id="WP_164364563.1">
    <property type="nucleotide sequence ID" value="NZ_CP066776.1"/>
</dbReference>
<dbReference type="PROSITE" id="PS51257">
    <property type="entry name" value="PROKAR_LIPOPROTEIN"/>
    <property type="match status" value="1"/>
</dbReference>
<dbReference type="Proteomes" id="UP000475117">
    <property type="component" value="Chromosome"/>
</dbReference>
<feature type="compositionally biased region" description="Acidic residues" evidence="1">
    <location>
        <begin position="750"/>
        <end position="761"/>
    </location>
</feature>
<feature type="compositionally biased region" description="Basic and acidic residues" evidence="1">
    <location>
        <begin position="762"/>
        <end position="773"/>
    </location>
</feature>
<dbReference type="KEGG" id="soa:G3M56_004495"/>
<reference evidence="2 3" key="1">
    <citation type="submission" date="2020-12" db="EMBL/GenBank/DDBJ databases">
        <title>Sulforoseuscoccus oceanibium gen. nov., sp. nov., a representative of the phylum Verrucomicrobia with special cytoplasmic membrane, and proposal of Sulforoseuscoccusaceae fam. nov.</title>
        <authorList>
            <person name="Xi F."/>
        </authorList>
    </citation>
    <scope>NUCLEOTIDE SEQUENCE [LARGE SCALE GENOMIC DNA]</scope>
    <source>
        <strain evidence="2 3">T37</strain>
    </source>
</reference>
<name>A0A6B3L546_9BACT</name>
<gene>
    <name evidence="2" type="ORF">G3M56_004495</name>
</gene>
<organism evidence="2 3">
    <name type="scientific">Sulfuriroseicoccus oceanibius</name>
    <dbReference type="NCBI Taxonomy" id="2707525"/>
    <lineage>
        <taxon>Bacteria</taxon>
        <taxon>Pseudomonadati</taxon>
        <taxon>Verrucomicrobiota</taxon>
        <taxon>Verrucomicrobiia</taxon>
        <taxon>Verrucomicrobiales</taxon>
        <taxon>Verrucomicrobiaceae</taxon>
        <taxon>Sulfuriroseicoccus</taxon>
    </lineage>
</organism>
<dbReference type="EMBL" id="CP066776">
    <property type="protein sequence ID" value="QQL45849.1"/>
    <property type="molecule type" value="Genomic_DNA"/>
</dbReference>
<proteinExistence type="predicted"/>
<keyword evidence="3" id="KW-1185">Reference proteome</keyword>
<evidence type="ECO:0008006" key="4">
    <source>
        <dbReference type="Google" id="ProtNLM"/>
    </source>
</evidence>
<sequence length="773" mass="84561">MKLSSKLTRGIGAVSVASLMVACGDKEAASPAAPPAEKQPAAEAPAGGGAAEEAPAADLVASLSLEDRAALMGFAQQVHKEYEVYMSLDLGKILAATKGTRLEQMVSAELEGMQDEEMPLWAMKDGFMAAGAGVGEQLEVWYKLINEINKVSTLAMLENAAVEAGLMDPEDMTVIDPSAFMEGIPARFSENFDEYIEDIEKLQMPPVMVGMNLGDYREEFAADLAMGIEEMGSMLPPFVQRSDVQRGEDGEFTMFRLLIGDMIDKESFRGSMEEIELTDAEFERFYKALSEKTVVMAAGFKGDHFVFFYGSNEEQLKFAESVEESVVAKPVAAFVDGYADKNVVSATVMDEATLAGLFEGAYKNPLEVYTDPLREVLGRIDSLGDKRDLVAMLDRIDELSIALSAMDISATSGVGFVEDGLKFEFVGGMDQKSYDTTSPMTLGGLADGEDVIMSWGATMTKDAFDNGFELYDVAGAFAYAMTKRYSALDATPAEMSEMFDFVDQELADDLLVIWDGVKTQWVEGLAPEGIMLMDGVGDMPRFAGVPSEITEEGKIPRMAMIYPVVDREKLAGSWESIEPALRQVIEKVAAKAGQTFTLPDASTSEINGLKIYSYPVTGFTNDDLVPALAVSDDYFILASSKNLAVDLVEKLKSGAVKPVAGGMRFDMNMKAVRAMGRDWVELARKYPEQMAGVPALEDLDADELQEVLDWMEMFDGMHMRTFEENGRVRFSAHLAFKDLPEDAVERINGDDEEVLDDEEEVTVEKPVEVRLVP</sequence>
<evidence type="ECO:0000313" key="2">
    <source>
        <dbReference type="EMBL" id="QQL45849.1"/>
    </source>
</evidence>
<feature type="region of interest" description="Disordered" evidence="1">
    <location>
        <begin position="750"/>
        <end position="773"/>
    </location>
</feature>
<dbReference type="AlphaFoldDB" id="A0A6B3L546"/>
<evidence type="ECO:0000313" key="3">
    <source>
        <dbReference type="Proteomes" id="UP000475117"/>
    </source>
</evidence>
<feature type="region of interest" description="Disordered" evidence="1">
    <location>
        <begin position="29"/>
        <end position="51"/>
    </location>
</feature>
<protein>
    <recommendedName>
        <fullName evidence="4">DUF3352 domain-containing protein</fullName>
    </recommendedName>
</protein>
<accession>A0A6B3L546</accession>
<evidence type="ECO:0000256" key="1">
    <source>
        <dbReference type="SAM" id="MobiDB-lite"/>
    </source>
</evidence>